<proteinExistence type="predicted"/>
<dbReference type="EMBL" id="BAABCM010000012">
    <property type="protein sequence ID" value="GAA3841469.1"/>
    <property type="molecule type" value="Genomic_DNA"/>
</dbReference>
<sequence>MSVPEQCRGGVQPAGRVVRLGSMRMLPVLALGLAVLTACGASEGAAGGERACTLIGAMPGISLDVAPRADVAGAEVTACWGADCRTWRPDLHRATTAEPQGCTGTGPDDTCSARVVETGGWYAFVDVPDLREGPVEITVVLTNAAGVELARTTQATAAELVYPNGPDCGGGVPQANIRV</sequence>
<keyword evidence="2" id="KW-1185">Reference proteome</keyword>
<gene>
    <name evidence="1" type="ORF">GCM10022380_69590</name>
</gene>
<organism evidence="1 2">
    <name type="scientific">Amycolatopsis tucumanensis</name>
    <dbReference type="NCBI Taxonomy" id="401106"/>
    <lineage>
        <taxon>Bacteria</taxon>
        <taxon>Bacillati</taxon>
        <taxon>Actinomycetota</taxon>
        <taxon>Actinomycetes</taxon>
        <taxon>Pseudonocardiales</taxon>
        <taxon>Pseudonocardiaceae</taxon>
        <taxon>Amycolatopsis</taxon>
    </lineage>
</organism>
<accession>A0ABP7JE14</accession>
<evidence type="ECO:0000313" key="1">
    <source>
        <dbReference type="EMBL" id="GAA3841469.1"/>
    </source>
</evidence>
<evidence type="ECO:0008006" key="3">
    <source>
        <dbReference type="Google" id="ProtNLM"/>
    </source>
</evidence>
<evidence type="ECO:0000313" key="2">
    <source>
        <dbReference type="Proteomes" id="UP001501624"/>
    </source>
</evidence>
<reference evidence="2" key="1">
    <citation type="journal article" date="2019" name="Int. J. Syst. Evol. Microbiol.">
        <title>The Global Catalogue of Microorganisms (GCM) 10K type strain sequencing project: providing services to taxonomists for standard genome sequencing and annotation.</title>
        <authorList>
            <consortium name="The Broad Institute Genomics Platform"/>
            <consortium name="The Broad Institute Genome Sequencing Center for Infectious Disease"/>
            <person name="Wu L."/>
            <person name="Ma J."/>
        </authorList>
    </citation>
    <scope>NUCLEOTIDE SEQUENCE [LARGE SCALE GENOMIC DNA]</scope>
    <source>
        <strain evidence="2">JCM 17017</strain>
    </source>
</reference>
<dbReference type="Proteomes" id="UP001501624">
    <property type="component" value="Unassembled WGS sequence"/>
</dbReference>
<protein>
    <recommendedName>
        <fullName evidence="3">Secreted protein</fullName>
    </recommendedName>
</protein>
<comment type="caution">
    <text evidence="1">The sequence shown here is derived from an EMBL/GenBank/DDBJ whole genome shotgun (WGS) entry which is preliminary data.</text>
</comment>
<name>A0ABP7JE14_9PSEU</name>